<keyword evidence="3" id="KW-1185">Reference proteome</keyword>
<evidence type="ECO:0000313" key="2">
    <source>
        <dbReference type="EMBL" id="EJK48634.1"/>
    </source>
</evidence>
<name>K0R908_THAOC</name>
<feature type="signal peptide" evidence="1">
    <location>
        <begin position="1"/>
        <end position="21"/>
    </location>
</feature>
<evidence type="ECO:0000313" key="3">
    <source>
        <dbReference type="Proteomes" id="UP000266841"/>
    </source>
</evidence>
<reference evidence="2 3" key="1">
    <citation type="journal article" date="2012" name="Genome Biol.">
        <title>Genome and low-iron response of an oceanic diatom adapted to chronic iron limitation.</title>
        <authorList>
            <person name="Lommer M."/>
            <person name="Specht M."/>
            <person name="Roy A.S."/>
            <person name="Kraemer L."/>
            <person name="Andreson R."/>
            <person name="Gutowska M.A."/>
            <person name="Wolf J."/>
            <person name="Bergner S.V."/>
            <person name="Schilhabel M.B."/>
            <person name="Klostermeier U.C."/>
            <person name="Beiko R.G."/>
            <person name="Rosenstiel P."/>
            <person name="Hippler M."/>
            <person name="Laroche J."/>
        </authorList>
    </citation>
    <scope>NUCLEOTIDE SEQUENCE [LARGE SCALE GENOMIC DNA]</scope>
    <source>
        <strain evidence="2 3">CCMP1005</strain>
    </source>
</reference>
<dbReference type="OMA" id="FKDVQRA"/>
<feature type="chain" id="PRO_5003838968" description="RxLR effector protein" evidence="1">
    <location>
        <begin position="22"/>
        <end position="250"/>
    </location>
</feature>
<protein>
    <recommendedName>
        <fullName evidence="4">RxLR effector protein</fullName>
    </recommendedName>
</protein>
<dbReference type="Proteomes" id="UP000266841">
    <property type="component" value="Unassembled WGS sequence"/>
</dbReference>
<dbReference type="EMBL" id="AGNL01045592">
    <property type="protein sequence ID" value="EJK48634.1"/>
    <property type="molecule type" value="Genomic_DNA"/>
</dbReference>
<comment type="caution">
    <text evidence="2">The sequence shown here is derived from an EMBL/GenBank/DDBJ whole genome shotgun (WGS) entry which is preliminary data.</text>
</comment>
<dbReference type="OrthoDB" id="205651at2759"/>
<dbReference type="eggNOG" id="ENOG502S3K1">
    <property type="taxonomic scope" value="Eukaryota"/>
</dbReference>
<proteinExistence type="predicted"/>
<accession>K0R908</accession>
<evidence type="ECO:0000256" key="1">
    <source>
        <dbReference type="SAM" id="SignalP"/>
    </source>
</evidence>
<dbReference type="AlphaFoldDB" id="K0R908"/>
<organism evidence="2 3">
    <name type="scientific">Thalassiosira oceanica</name>
    <name type="common">Marine diatom</name>
    <dbReference type="NCBI Taxonomy" id="159749"/>
    <lineage>
        <taxon>Eukaryota</taxon>
        <taxon>Sar</taxon>
        <taxon>Stramenopiles</taxon>
        <taxon>Ochrophyta</taxon>
        <taxon>Bacillariophyta</taxon>
        <taxon>Coscinodiscophyceae</taxon>
        <taxon>Thalassiosirophycidae</taxon>
        <taxon>Thalassiosirales</taxon>
        <taxon>Thalassiosiraceae</taxon>
        <taxon>Thalassiosira</taxon>
    </lineage>
</organism>
<evidence type="ECO:0008006" key="4">
    <source>
        <dbReference type="Google" id="ProtNLM"/>
    </source>
</evidence>
<gene>
    <name evidence="2" type="ORF">THAOC_32550</name>
</gene>
<keyword evidence="1" id="KW-0732">Signal</keyword>
<sequence length="250" mass="27117">MGIHRIAVALALAVASPAAEAFTVQSHPSSRASADTLLHASSRDELLDTRRAFIDASVGSLSAVVFSPLVASAASDEEGVSKKPKLRPMRDCLYNVLRVREATEQESRLISTGKFKDSARQNVKLAVKFIINNYNLSDSIIAGSSYLKGNDRVDASGVGQSAVQSLLTIVEYFDAAGVENIKVDSLAGKEKIVIEGLKSVRRDLDEFLDYFPKDDVDAVKARILSENELNYREFDTSLGQIINPNPADKA</sequence>